<evidence type="ECO:0000313" key="6">
    <source>
        <dbReference type="Proteomes" id="UP001234989"/>
    </source>
</evidence>
<keyword evidence="1" id="KW-0511">Multifunctional enzyme</keyword>
<evidence type="ECO:0000259" key="4">
    <source>
        <dbReference type="Pfam" id="PF17921"/>
    </source>
</evidence>
<gene>
    <name evidence="5" type="ORF">MTR67_039758</name>
</gene>
<feature type="non-terminal residue" evidence="5">
    <location>
        <position position="1"/>
    </location>
</feature>
<proteinExistence type="predicted"/>
<organism evidence="5 6">
    <name type="scientific">Solanum verrucosum</name>
    <dbReference type="NCBI Taxonomy" id="315347"/>
    <lineage>
        <taxon>Eukaryota</taxon>
        <taxon>Viridiplantae</taxon>
        <taxon>Streptophyta</taxon>
        <taxon>Embryophyta</taxon>
        <taxon>Tracheophyta</taxon>
        <taxon>Spermatophyta</taxon>
        <taxon>Magnoliopsida</taxon>
        <taxon>eudicotyledons</taxon>
        <taxon>Gunneridae</taxon>
        <taxon>Pentapetalae</taxon>
        <taxon>asterids</taxon>
        <taxon>lamiids</taxon>
        <taxon>Solanales</taxon>
        <taxon>Solanaceae</taxon>
        <taxon>Solanoideae</taxon>
        <taxon>Solaneae</taxon>
        <taxon>Solanum</taxon>
    </lineage>
</organism>
<dbReference type="Pfam" id="PF17921">
    <property type="entry name" value="Integrase_H2C2"/>
    <property type="match status" value="1"/>
</dbReference>
<dbReference type="Gene3D" id="1.10.340.70">
    <property type="match status" value="1"/>
</dbReference>
<dbReference type="Pfam" id="PF17919">
    <property type="entry name" value="RT_RNaseH_2"/>
    <property type="match status" value="1"/>
</dbReference>
<dbReference type="EMBL" id="CP133620">
    <property type="protein sequence ID" value="WMV46373.1"/>
    <property type="molecule type" value="Genomic_DNA"/>
</dbReference>
<feature type="region of interest" description="Disordered" evidence="2">
    <location>
        <begin position="1"/>
        <end position="25"/>
    </location>
</feature>
<feature type="domain" description="Integrase zinc-binding" evidence="4">
    <location>
        <begin position="323"/>
        <end position="377"/>
    </location>
</feature>
<dbReference type="GO" id="GO:0003824">
    <property type="term" value="F:catalytic activity"/>
    <property type="evidence" value="ECO:0007669"/>
    <property type="project" value="UniProtKB-KW"/>
</dbReference>
<sequence length="378" mass="42920">ANARRVEEENVNQGVSQGNQAPHDDQVLVDPVRENVTYAEFRSTIQLLAIVVRTQTNREVISPMNTNVNTTASRLRDFTRMNPHMFFGSKVVEDPQEFVEEVYKIIDSMGVNPIDKMELASYQLKGVAQVWFFPREKREANVEEFINLQGGMSVEEYSLKFTKLSKYAPSMVADPRYEMSRLTSASVMTLPKGIDGFVVYCDASRVGLGCVLMQHGKVIAYASRQLKWRIPLVDYDKKKELVCDVHRLARLGVQLVDSPKGGFTVHNSSELSFVVDVKSKQYLDPILIVSKESVLGKSVKTFSQGEDGVLRYQGRLCGPDVDGLREKILEEAHGSRYYIHPGATKMYRDLWEVYWWNGMKKDIAKFVAKCPNCQQVKV</sequence>
<dbReference type="AlphaFoldDB" id="A0AAF0UHF9"/>
<dbReference type="SUPFAM" id="SSF56672">
    <property type="entry name" value="DNA/RNA polymerases"/>
    <property type="match status" value="1"/>
</dbReference>
<dbReference type="PANTHER" id="PTHR37984">
    <property type="entry name" value="PROTEIN CBG26694"/>
    <property type="match status" value="1"/>
</dbReference>
<evidence type="ECO:0000256" key="1">
    <source>
        <dbReference type="ARBA" id="ARBA00023268"/>
    </source>
</evidence>
<dbReference type="InterPro" id="IPR041588">
    <property type="entry name" value="Integrase_H2C2"/>
</dbReference>
<evidence type="ECO:0000256" key="2">
    <source>
        <dbReference type="SAM" id="MobiDB-lite"/>
    </source>
</evidence>
<evidence type="ECO:0000259" key="3">
    <source>
        <dbReference type="Pfam" id="PF17919"/>
    </source>
</evidence>
<evidence type="ECO:0000313" key="5">
    <source>
        <dbReference type="EMBL" id="WMV46373.1"/>
    </source>
</evidence>
<keyword evidence="6" id="KW-1185">Reference proteome</keyword>
<dbReference type="InterPro" id="IPR041577">
    <property type="entry name" value="RT_RNaseH_2"/>
</dbReference>
<dbReference type="InterPro" id="IPR043502">
    <property type="entry name" value="DNA/RNA_pol_sf"/>
</dbReference>
<accession>A0AAF0UHF9</accession>
<dbReference type="Proteomes" id="UP001234989">
    <property type="component" value="Chromosome 9"/>
</dbReference>
<dbReference type="InterPro" id="IPR050951">
    <property type="entry name" value="Retrovirus_Pol_polyprotein"/>
</dbReference>
<name>A0AAF0UHF9_SOLVR</name>
<protein>
    <recommendedName>
        <fullName evidence="7">Polyprotein</fullName>
    </recommendedName>
</protein>
<reference evidence="5" key="1">
    <citation type="submission" date="2023-08" db="EMBL/GenBank/DDBJ databases">
        <title>A de novo genome assembly of Solanum verrucosum Schlechtendal, a Mexican diploid species geographically isolated from the other diploid A-genome species in potato relatives.</title>
        <authorList>
            <person name="Hosaka K."/>
        </authorList>
    </citation>
    <scope>NUCLEOTIDE SEQUENCE</scope>
    <source>
        <tissue evidence="5">Young leaves</tissue>
    </source>
</reference>
<dbReference type="PANTHER" id="PTHR37984:SF5">
    <property type="entry name" value="PROTEIN NYNRIN-LIKE"/>
    <property type="match status" value="1"/>
</dbReference>
<evidence type="ECO:0008006" key="7">
    <source>
        <dbReference type="Google" id="ProtNLM"/>
    </source>
</evidence>
<feature type="domain" description="Reverse transcriptase/retrotransposon-derived protein RNase H-like" evidence="3">
    <location>
        <begin position="181"/>
        <end position="227"/>
    </location>
</feature>
<feature type="compositionally biased region" description="Polar residues" evidence="2">
    <location>
        <begin position="11"/>
        <end position="20"/>
    </location>
</feature>